<accession>A0A6L9G1J1</accession>
<dbReference type="AlphaFoldDB" id="A0A6L9G1J1"/>
<dbReference type="EMBL" id="WYDN01000001">
    <property type="protein sequence ID" value="NAZ14735.1"/>
    <property type="molecule type" value="Genomic_DNA"/>
</dbReference>
<dbReference type="NCBIfam" id="TIGR02241">
    <property type="entry name" value="conserved hypothetical phage tail region protein"/>
    <property type="match status" value="1"/>
</dbReference>
<name>A0A6L9G1J1_9MICC</name>
<dbReference type="Proteomes" id="UP000477543">
    <property type="component" value="Unassembled WGS sequence"/>
</dbReference>
<evidence type="ECO:0000313" key="2">
    <source>
        <dbReference type="Proteomes" id="UP000477543"/>
    </source>
</evidence>
<proteinExistence type="predicted"/>
<organism evidence="1 2">
    <name type="scientific">Glutamicibacter soli</name>
    <dbReference type="NCBI Taxonomy" id="453836"/>
    <lineage>
        <taxon>Bacteria</taxon>
        <taxon>Bacillati</taxon>
        <taxon>Actinomycetota</taxon>
        <taxon>Actinomycetes</taxon>
        <taxon>Micrococcales</taxon>
        <taxon>Micrococcaceae</taxon>
        <taxon>Glutamicibacter</taxon>
    </lineage>
</organism>
<evidence type="ECO:0000313" key="1">
    <source>
        <dbReference type="EMBL" id="NAZ14735.1"/>
    </source>
</evidence>
<reference evidence="1 2" key="1">
    <citation type="submission" date="2020-01" db="EMBL/GenBank/DDBJ databases">
        <title>Glutamicibacter soli M275.</title>
        <authorList>
            <person name="Meng X."/>
        </authorList>
    </citation>
    <scope>NUCLEOTIDE SEQUENCE [LARGE SCALE GENOMIC DNA]</scope>
    <source>
        <strain evidence="1 2">M275</strain>
    </source>
</reference>
<dbReference type="RefSeq" id="WP_161447047.1">
    <property type="nucleotide sequence ID" value="NZ_WYDN01000001.1"/>
</dbReference>
<dbReference type="PANTHER" id="PTHR38009:SF1">
    <property type="entry name" value="CONSERVED HYPOTHETICAL PHAGE TAIL PROTEIN"/>
    <property type="match status" value="1"/>
</dbReference>
<dbReference type="Pfam" id="PF06841">
    <property type="entry name" value="Phage_T4_gp19"/>
    <property type="match status" value="1"/>
</dbReference>
<protein>
    <submittedName>
        <fullName evidence="1">Phage tail protein</fullName>
    </submittedName>
</protein>
<sequence length="143" mass="16165">MSPRNDPFGQYNFLIELDGVTSAGFTEVSGLNTESDIMEYREGNYIGGVHKLPGLIKFGQLTLKRGYTLNQDLWLWRKTTLEGATERRNGAIVLLDESRQPTLRWEFFEAWVSKYEGPALNATTSEAAIESIELAFENLQLAE</sequence>
<dbReference type="InterPro" id="IPR010667">
    <property type="entry name" value="Phage_T4_Gp19"/>
</dbReference>
<gene>
    <name evidence="1" type="ORF">GT020_01450</name>
</gene>
<dbReference type="InterPro" id="IPR011747">
    <property type="entry name" value="CHP02241"/>
</dbReference>
<comment type="caution">
    <text evidence="1">The sequence shown here is derived from an EMBL/GenBank/DDBJ whole genome shotgun (WGS) entry which is preliminary data.</text>
</comment>
<dbReference type="GO" id="GO:0005198">
    <property type="term" value="F:structural molecule activity"/>
    <property type="evidence" value="ECO:0007669"/>
    <property type="project" value="InterPro"/>
</dbReference>
<dbReference type="PANTHER" id="PTHR38009">
    <property type="entry name" value="CONSERVED HYPOTHETICAL PHAGE TAIL PROTEIN"/>
    <property type="match status" value="1"/>
</dbReference>